<dbReference type="Proteomes" id="UP000419144">
    <property type="component" value="Unassembled WGS sequence"/>
</dbReference>
<dbReference type="VEuPathDB" id="TriTrypDB:LtaPh_3313500"/>
<dbReference type="EMBL" id="BLBS01000051">
    <property type="protein sequence ID" value="GET91869.1"/>
    <property type="molecule type" value="Genomic_DNA"/>
</dbReference>
<sequence>MLTVLAPHVVFQGDKQPWVVQPLGPVPPSKRKKSLSTAVGSEGKWCNRYDLQPSPSFDAEQHDGSEALITYAATSGTRRQWTSNAVINSTKTKSNWRETYWKHVDVHRYVARRYFGSPPLLEQ</sequence>
<organism evidence="1 2">
    <name type="scientific">Leishmania tarentolae</name>
    <name type="common">Sauroleishmania tarentolae</name>
    <dbReference type="NCBI Taxonomy" id="5689"/>
    <lineage>
        <taxon>Eukaryota</taxon>
        <taxon>Discoba</taxon>
        <taxon>Euglenozoa</taxon>
        <taxon>Kinetoplastea</taxon>
        <taxon>Metakinetoplastina</taxon>
        <taxon>Trypanosomatida</taxon>
        <taxon>Trypanosomatidae</taxon>
        <taxon>Leishmaniinae</taxon>
        <taxon>Leishmania</taxon>
        <taxon>lizard Leishmania</taxon>
    </lineage>
</organism>
<dbReference type="AlphaFoldDB" id="A0A640KWH8"/>
<gene>
    <name evidence="1" type="ORF">LtaPh_3313500</name>
</gene>
<proteinExistence type="predicted"/>
<dbReference type="OrthoDB" id="267979at2759"/>
<comment type="caution">
    <text evidence="1">The sequence shown here is derived from an EMBL/GenBank/DDBJ whole genome shotgun (WGS) entry which is preliminary data.</text>
</comment>
<name>A0A640KWH8_LEITA</name>
<keyword evidence="2" id="KW-1185">Reference proteome</keyword>
<accession>A0A640KWH8</accession>
<protein>
    <submittedName>
        <fullName evidence="1">Uncharacterized protein</fullName>
    </submittedName>
</protein>
<evidence type="ECO:0000313" key="2">
    <source>
        <dbReference type="Proteomes" id="UP000419144"/>
    </source>
</evidence>
<evidence type="ECO:0000313" key="1">
    <source>
        <dbReference type="EMBL" id="GET91869.1"/>
    </source>
</evidence>
<reference evidence="1" key="1">
    <citation type="submission" date="2019-11" db="EMBL/GenBank/DDBJ databases">
        <title>Leishmania tarentolae CDS.</title>
        <authorList>
            <person name="Goto Y."/>
            <person name="Yamagishi J."/>
        </authorList>
    </citation>
    <scope>NUCLEOTIDE SEQUENCE [LARGE SCALE GENOMIC DNA]</scope>
    <source>
        <strain evidence="1">Parrot Tar II</strain>
    </source>
</reference>